<keyword evidence="5" id="KW-1185">Reference proteome</keyword>
<accession>A0ABQ9HNL3</accession>
<dbReference type="InterPro" id="IPR001878">
    <property type="entry name" value="Znf_CCHC"/>
</dbReference>
<keyword evidence="1" id="KW-0863">Zinc-finger</keyword>
<protein>
    <recommendedName>
        <fullName evidence="3">CCHC-type domain-containing protein</fullName>
    </recommendedName>
</protein>
<organism evidence="4 5">
    <name type="scientific">Dryococelus australis</name>
    <dbReference type="NCBI Taxonomy" id="614101"/>
    <lineage>
        <taxon>Eukaryota</taxon>
        <taxon>Metazoa</taxon>
        <taxon>Ecdysozoa</taxon>
        <taxon>Arthropoda</taxon>
        <taxon>Hexapoda</taxon>
        <taxon>Insecta</taxon>
        <taxon>Pterygota</taxon>
        <taxon>Neoptera</taxon>
        <taxon>Polyneoptera</taxon>
        <taxon>Phasmatodea</taxon>
        <taxon>Verophasmatodea</taxon>
        <taxon>Anareolatae</taxon>
        <taxon>Phasmatidae</taxon>
        <taxon>Eurycanthinae</taxon>
        <taxon>Dryococelus</taxon>
    </lineage>
</organism>
<dbReference type="InterPro" id="IPR036875">
    <property type="entry name" value="Znf_CCHC_sf"/>
</dbReference>
<comment type="caution">
    <text evidence="4">The sequence shown here is derived from an EMBL/GenBank/DDBJ whole genome shotgun (WGS) entry which is preliminary data.</text>
</comment>
<sequence>MAAATGGPHQGLQDFEITTAGLRENHGKLSEAGQGGSSTSSTTSSDEPKTWEDIKEILDENYVTRQKIDYYACRLFNARQGTSEEVANWDSRIDAIVTNFKEAALRVGLTIEAALEEESSILQDRIGINQPTVEIRLYRKTESLAPTAENGVHWHNCSLRKGAKKRCSVEKRQQEYQSKYHKEYNKEFEGDWNTCFRCGRWGHYARDCAHVLDVVDGAITQGTAGHSQGKA</sequence>
<feature type="region of interest" description="Disordered" evidence="2">
    <location>
        <begin position="1"/>
        <end position="51"/>
    </location>
</feature>
<evidence type="ECO:0000313" key="4">
    <source>
        <dbReference type="EMBL" id="KAJ8885729.1"/>
    </source>
</evidence>
<feature type="domain" description="CCHC-type" evidence="3">
    <location>
        <begin position="195"/>
        <end position="208"/>
    </location>
</feature>
<dbReference type="EMBL" id="JARBHB010000004">
    <property type="protein sequence ID" value="KAJ8885729.1"/>
    <property type="molecule type" value="Genomic_DNA"/>
</dbReference>
<evidence type="ECO:0000313" key="5">
    <source>
        <dbReference type="Proteomes" id="UP001159363"/>
    </source>
</evidence>
<gene>
    <name evidence="4" type="ORF">PR048_011927</name>
</gene>
<keyword evidence="1" id="KW-0479">Metal-binding</keyword>
<keyword evidence="1" id="KW-0862">Zinc</keyword>
<dbReference type="PROSITE" id="PS50158">
    <property type="entry name" value="ZF_CCHC"/>
    <property type="match status" value="1"/>
</dbReference>
<evidence type="ECO:0000256" key="1">
    <source>
        <dbReference type="PROSITE-ProRule" id="PRU00047"/>
    </source>
</evidence>
<dbReference type="Proteomes" id="UP001159363">
    <property type="component" value="Chromosome X"/>
</dbReference>
<evidence type="ECO:0000259" key="3">
    <source>
        <dbReference type="PROSITE" id="PS50158"/>
    </source>
</evidence>
<reference evidence="4 5" key="1">
    <citation type="submission" date="2023-02" db="EMBL/GenBank/DDBJ databases">
        <title>LHISI_Scaffold_Assembly.</title>
        <authorList>
            <person name="Stuart O.P."/>
            <person name="Cleave R."/>
            <person name="Magrath M.J.L."/>
            <person name="Mikheyev A.S."/>
        </authorList>
    </citation>
    <scope>NUCLEOTIDE SEQUENCE [LARGE SCALE GENOMIC DNA]</scope>
    <source>
        <strain evidence="4">Daus_M_001</strain>
        <tissue evidence="4">Leg muscle</tissue>
    </source>
</reference>
<name>A0ABQ9HNL3_9NEOP</name>
<proteinExistence type="predicted"/>
<dbReference type="Pfam" id="PF00098">
    <property type="entry name" value="zf-CCHC"/>
    <property type="match status" value="1"/>
</dbReference>
<dbReference type="SUPFAM" id="SSF57756">
    <property type="entry name" value="Retrovirus zinc finger-like domains"/>
    <property type="match status" value="1"/>
</dbReference>
<evidence type="ECO:0000256" key="2">
    <source>
        <dbReference type="SAM" id="MobiDB-lite"/>
    </source>
</evidence>
<dbReference type="Gene3D" id="4.10.60.10">
    <property type="entry name" value="Zinc finger, CCHC-type"/>
    <property type="match status" value="1"/>
</dbReference>